<keyword evidence="6" id="KW-1003">Cell membrane</keyword>
<dbReference type="RefSeq" id="WP_281905694.1">
    <property type="nucleotide sequence ID" value="NZ_BSDI01000085.1"/>
</dbReference>
<organism evidence="8 9">
    <name type="scientific">Phytohabitans aurantiacus</name>
    <dbReference type="NCBI Taxonomy" id="3016789"/>
    <lineage>
        <taxon>Bacteria</taxon>
        <taxon>Bacillati</taxon>
        <taxon>Actinomycetota</taxon>
        <taxon>Actinomycetes</taxon>
        <taxon>Micromonosporales</taxon>
        <taxon>Micromonosporaceae</taxon>
    </lineage>
</organism>
<keyword evidence="5 6" id="KW-0472">Membrane</keyword>
<dbReference type="Pfam" id="PF02104">
    <property type="entry name" value="SURF1"/>
    <property type="match status" value="1"/>
</dbReference>
<keyword evidence="3 6" id="KW-0812">Transmembrane</keyword>
<accession>A0ABQ5RBA8</accession>
<protein>
    <recommendedName>
        <fullName evidence="6">SURF1-like protein</fullName>
    </recommendedName>
</protein>
<evidence type="ECO:0000256" key="1">
    <source>
        <dbReference type="ARBA" id="ARBA00004370"/>
    </source>
</evidence>
<feature type="transmembrane region" description="Helical" evidence="6">
    <location>
        <begin position="217"/>
        <end position="234"/>
    </location>
</feature>
<comment type="caution">
    <text evidence="8">The sequence shown here is derived from an EMBL/GenBank/DDBJ whole genome shotgun (WGS) entry which is preliminary data.</text>
</comment>
<dbReference type="PANTHER" id="PTHR23427:SF2">
    <property type="entry name" value="SURFEIT LOCUS PROTEIN 1"/>
    <property type="match status" value="1"/>
</dbReference>
<dbReference type="CDD" id="cd06662">
    <property type="entry name" value="SURF1"/>
    <property type="match status" value="1"/>
</dbReference>
<dbReference type="PANTHER" id="PTHR23427">
    <property type="entry name" value="SURFEIT LOCUS PROTEIN"/>
    <property type="match status" value="1"/>
</dbReference>
<evidence type="ECO:0000313" key="8">
    <source>
        <dbReference type="EMBL" id="GLI03457.1"/>
    </source>
</evidence>
<evidence type="ECO:0000256" key="5">
    <source>
        <dbReference type="ARBA" id="ARBA00023136"/>
    </source>
</evidence>
<evidence type="ECO:0000256" key="4">
    <source>
        <dbReference type="ARBA" id="ARBA00022989"/>
    </source>
</evidence>
<keyword evidence="9" id="KW-1185">Reference proteome</keyword>
<evidence type="ECO:0000256" key="6">
    <source>
        <dbReference type="RuleBase" id="RU363076"/>
    </source>
</evidence>
<comment type="similarity">
    <text evidence="2 6">Belongs to the SURF1 family.</text>
</comment>
<dbReference type="InterPro" id="IPR002994">
    <property type="entry name" value="Surf1/Shy1"/>
</dbReference>
<sequence>MYRFLLTPRWLGLGALMGVAAAVMVLLGNWQLHRYQERSAINERIDATAQQAPAPLASVLPGPVGTAAPADAAWIRVTVTGRYDPANEILARGRTVDGHVGFEVVTPLVLADGSAVLVDRGWVPPAPGGALAVPDVPSAPSGQVTLVGRVHLSESQPDSVTRREGRLETRRIGVHRLAEELPYPVYGAYLLAEEVGPGLTEIPIGHENSWQNAGYVVQWWLFAAMAVIGFGWLARREAHPHSPEDRDRAAKPLDRVAAADAEGTGVLP</sequence>
<dbReference type="PROSITE" id="PS50895">
    <property type="entry name" value="SURF1"/>
    <property type="match status" value="1"/>
</dbReference>
<name>A0ABQ5RBA8_9ACTN</name>
<keyword evidence="4 6" id="KW-1133">Transmembrane helix</keyword>
<evidence type="ECO:0000256" key="2">
    <source>
        <dbReference type="ARBA" id="ARBA00007165"/>
    </source>
</evidence>
<reference evidence="8" key="1">
    <citation type="submission" date="2022-12" db="EMBL/GenBank/DDBJ databases">
        <title>New Phytohabitans aurantiacus sp. RD004123 nov., an actinomycete isolated from soil.</title>
        <authorList>
            <person name="Triningsih D.W."/>
            <person name="Harunari E."/>
            <person name="Igarashi Y."/>
        </authorList>
    </citation>
    <scope>NUCLEOTIDE SEQUENCE</scope>
    <source>
        <strain evidence="8">RD004123</strain>
    </source>
</reference>
<feature type="transmembrane region" description="Helical" evidence="6">
    <location>
        <begin position="12"/>
        <end position="32"/>
    </location>
</feature>
<evidence type="ECO:0000313" key="9">
    <source>
        <dbReference type="Proteomes" id="UP001144280"/>
    </source>
</evidence>
<comment type="subcellular location">
    <subcellularLocation>
        <location evidence="6">Cell membrane</location>
        <topology evidence="6">Multi-pass membrane protein</topology>
    </subcellularLocation>
    <subcellularLocation>
        <location evidence="1">Membrane</location>
    </subcellularLocation>
</comment>
<dbReference type="InterPro" id="IPR045214">
    <property type="entry name" value="Surf1/Surf4"/>
</dbReference>
<dbReference type="EMBL" id="BSDI01000085">
    <property type="protein sequence ID" value="GLI03457.1"/>
    <property type="molecule type" value="Genomic_DNA"/>
</dbReference>
<dbReference type="Proteomes" id="UP001144280">
    <property type="component" value="Unassembled WGS sequence"/>
</dbReference>
<evidence type="ECO:0000256" key="7">
    <source>
        <dbReference type="SAM" id="MobiDB-lite"/>
    </source>
</evidence>
<proteinExistence type="inferred from homology"/>
<evidence type="ECO:0000256" key="3">
    <source>
        <dbReference type="ARBA" id="ARBA00022692"/>
    </source>
</evidence>
<feature type="region of interest" description="Disordered" evidence="7">
    <location>
        <begin position="241"/>
        <end position="268"/>
    </location>
</feature>
<feature type="compositionally biased region" description="Basic and acidic residues" evidence="7">
    <location>
        <begin position="241"/>
        <end position="254"/>
    </location>
</feature>
<gene>
    <name evidence="8" type="ORF">Pa4123_87350</name>
</gene>